<reference evidence="1" key="1">
    <citation type="submission" date="2020-04" db="EMBL/GenBank/DDBJ databases">
        <authorList>
            <person name="Chiriac C."/>
            <person name="Salcher M."/>
            <person name="Ghai R."/>
            <person name="Kavagutti S V."/>
        </authorList>
    </citation>
    <scope>NUCLEOTIDE SEQUENCE</scope>
</reference>
<proteinExistence type="predicted"/>
<organism evidence="1">
    <name type="scientific">uncultured Caudovirales phage</name>
    <dbReference type="NCBI Taxonomy" id="2100421"/>
    <lineage>
        <taxon>Viruses</taxon>
        <taxon>Duplodnaviria</taxon>
        <taxon>Heunggongvirae</taxon>
        <taxon>Uroviricota</taxon>
        <taxon>Caudoviricetes</taxon>
        <taxon>Peduoviridae</taxon>
        <taxon>Maltschvirus</taxon>
        <taxon>Maltschvirus maltsch</taxon>
    </lineage>
</organism>
<sequence>MALTKTTKLQAINTILATVGEPPINSLNAQRADSLIAQNLLDEVTREVLSYGWQFNTDENVVMSPETSSGFIYVSDSVVRVDMDPRYNLNYDIVLRGNRLYNRKTNSYQFTESITVIRVNLMDFDDMPEAAKRYITIRAARIYQDRMVGSQTLHGFTQQDEIQALARMTEYENEVGDYTIFDHPDVYRTFIRRGSYRVI</sequence>
<protein>
    <submittedName>
        <fullName evidence="1">Tail tubular protein A</fullName>
    </submittedName>
</protein>
<evidence type="ECO:0000313" key="1">
    <source>
        <dbReference type="EMBL" id="CAB4140919.1"/>
    </source>
</evidence>
<dbReference type="Pfam" id="PF17212">
    <property type="entry name" value="Tube"/>
    <property type="match status" value="1"/>
</dbReference>
<accession>A0A6J5MB33</accession>
<name>A0A6J5MB33_9CAUD</name>
<gene>
    <name evidence="1" type="ORF">UFOVP401_20</name>
</gene>
<dbReference type="InterPro" id="IPR033767">
    <property type="entry name" value="Tail_Gp11"/>
</dbReference>
<dbReference type="EMBL" id="LR796384">
    <property type="protein sequence ID" value="CAB4140919.1"/>
    <property type="molecule type" value="Genomic_DNA"/>
</dbReference>